<proteinExistence type="predicted"/>
<dbReference type="VEuPathDB" id="FungiDB:An17g01240"/>
<organism evidence="1">
    <name type="scientific">Aspergillus niger</name>
    <dbReference type="NCBI Taxonomy" id="5061"/>
    <lineage>
        <taxon>Eukaryota</taxon>
        <taxon>Fungi</taxon>
        <taxon>Dikarya</taxon>
        <taxon>Ascomycota</taxon>
        <taxon>Pezizomycotina</taxon>
        <taxon>Eurotiomycetes</taxon>
        <taxon>Eurotiomycetidae</taxon>
        <taxon>Eurotiales</taxon>
        <taxon>Aspergillaceae</taxon>
        <taxon>Aspergillus</taxon>
        <taxon>Aspergillus subgen. Circumdati</taxon>
    </lineage>
</organism>
<gene>
    <name evidence="1" type="ORF">An17g01240</name>
</gene>
<dbReference type="KEGG" id="ang:An17g01240"/>
<name>A0AAJ8BS36_ASPNG</name>
<accession>A0AAJ8BS36</accession>
<evidence type="ECO:0000313" key="1">
    <source>
        <dbReference type="RefSeq" id="XP_059602814.1"/>
    </source>
</evidence>
<reference evidence="1" key="1">
    <citation type="submission" date="2025-02" db="EMBL/GenBank/DDBJ databases">
        <authorList>
            <consortium name="NCBI Genome Project"/>
        </authorList>
    </citation>
    <scope>NUCLEOTIDE SEQUENCE</scope>
</reference>
<protein>
    <submittedName>
        <fullName evidence="1">Uncharacterized protein</fullName>
    </submittedName>
</protein>
<dbReference type="RefSeq" id="XP_059602814.1">
    <property type="nucleotide sequence ID" value="XM_059745456.1"/>
</dbReference>
<dbReference type="AlphaFoldDB" id="A0AAJ8BS36"/>
<dbReference type="GeneID" id="84593583"/>
<reference evidence="1" key="2">
    <citation type="submission" date="2025-08" db="UniProtKB">
        <authorList>
            <consortium name="RefSeq"/>
        </authorList>
    </citation>
    <scope>IDENTIFICATION</scope>
</reference>
<sequence>MRLHFTCSAFRDECCAALRCWVVVEVEVEVHGGGGGGGECCCTQAPGREDPCYLPTLLALLGYRWDGRYMFVVYITSLHKYIYIYIYNYINKTVMVNNSIPVFIFVSE</sequence>